<feature type="region of interest" description="Disordered" evidence="1">
    <location>
        <begin position="434"/>
        <end position="528"/>
    </location>
</feature>
<keyword evidence="3" id="KW-1185">Reference proteome</keyword>
<gene>
    <name evidence="2" type="primary">Dyak\GE15396</name>
    <name evidence="2" type="synonym">dyak_GLEANR_16915</name>
    <name evidence="2" type="synonym">GE15396</name>
    <name evidence="2" type="ORF">Dyak_GE15396</name>
</gene>
<feature type="compositionally biased region" description="Polar residues" evidence="1">
    <location>
        <begin position="1015"/>
        <end position="1024"/>
    </location>
</feature>
<feature type="compositionally biased region" description="Polar residues" evidence="1">
    <location>
        <begin position="486"/>
        <end position="497"/>
    </location>
</feature>
<feature type="compositionally biased region" description="Low complexity" evidence="1">
    <location>
        <begin position="1471"/>
        <end position="1480"/>
    </location>
</feature>
<feature type="compositionally biased region" description="Basic and acidic residues" evidence="1">
    <location>
        <begin position="498"/>
        <end position="514"/>
    </location>
</feature>
<dbReference type="eggNOG" id="ENOG502REJ9">
    <property type="taxonomic scope" value="Eukaryota"/>
</dbReference>
<name>B4PXI5_DROYA</name>
<evidence type="ECO:0000313" key="2">
    <source>
        <dbReference type="EMBL" id="EDX02936.2"/>
    </source>
</evidence>
<reference evidence="2 3" key="2">
    <citation type="journal article" date="2007" name="PLoS Biol.">
        <title>Principles of genome evolution in the Drosophila melanogaster species group.</title>
        <authorList>
            <person name="Ranz J.M."/>
            <person name="Maurin D."/>
            <person name="Chan Y.S."/>
            <person name="von Grotthuss M."/>
            <person name="Hillier L.W."/>
            <person name="Roote J."/>
            <person name="Ashburner M."/>
            <person name="Bergman C.M."/>
        </authorList>
    </citation>
    <scope>NUCLEOTIDE SEQUENCE [LARGE SCALE GENOMIC DNA]</scope>
    <source>
        <strain evidence="3">Tai18E2 / Tucson 14021-0261.01</strain>
    </source>
</reference>
<sequence>MKVVRLGLRFTVCDYVLMTQNSIEPSDFDKTHKLSGKIVKIFGNQAEEVISTLPHHRKAPQMEPCDPGPERAMRQYLTRLLETGTSRSTGCLDRFVRKGMSNFPPQSSALEDKTSRCSLFEQLLSGESRKSERLLVPDLATEWFRKQKVFLDKLSPEELAALSDGLAVRDSKKTQAVSKSGAVAPIASQMKDAEESGGKVAACIPTTEPRVVNGNPFLLGNAQAQNEHSKGDKRRRFHWERAGHRCPVRRGSCSCLKRRAGASCDCLFQADGQPMASDCLEAALRTEPLLPCLRRKFDLRQAPQRRLDPARFRRISPEFFRILASYEAAMSESCPLYGISMHHWGDTEPCCPCGERHTNAKQRFLGDDSVATSVLAPSWPPLESRPMEDNKQPAKKQAERKGSKSLKEKSEKFKKCCCTNDTCPNECCAVTKGTGKQLMDDSSTSEDERQEQWRRKQVDKQVDKQVEKQLNKPVEKADGQRVRQVDSGQTAQSSNPSENRHPERWQGRRSENQQERQQTNPERRRRFPYCFHRQSQSYRAAYAPSHFSPLSSYPSASPAPANPSASAPASLPASSTASTPASSSSSPEMPRECQCRHQPRGILSGFTGICKRCIEPGRHLLYNLNANYQQNRERYGQMRQNKKRPFHIAAQPAPCSWQKSKGDSCNERIEQGDSSITLRPQSLAETRFQNCHPNSEVMRGQANSEQSLPFRTPASERTLAGWNPVQQEQPHLEVTQCQPDCKCALPQQSFQLPPVSNCTFALAEAQQEVLQSVEVTRKSSSELDYLKCGHRVRACYLANDFHQLMKRVARKRPRAKSSSPRQQSTETSGASSSERSKIQAKSHAKPITTPRSKPRILGALLPEEFTAKRLTITNSATVKLRNLRKVKKKKPDREPRKENYSMCRVQGAAQDQKLPSSSQVGYSSKSSSKASSRGTSPKSQRAAKCSNRSASKERSQKRPSSCSSSSRSSQRERSSSGQRWAAQHAVPDTPSTSDASYWTRKKSREPAKQSEQRQRFQSNSTYPYHSDVYSSQYSRVQSPYRSSALKSSTRKAAIQYQASLPSTAPRHLETGRRYYTDTQPGGGEVAGGARCSCRSLRSTTSIRALSSNTDSVRCPCAPAPSVASVDPAQEAQVHVAGEQQDEHCCCCRYHTPPLDAAYLQPSSTRTPPPCGCRRHKAMLFSDAMRWQPQQHHHARTLLRTQRPPPPTSTSPSPSPPPAPALLKHQHLLMFPQYPQYHVESAAVEQTPEWLPEYQAPGHYPNNASQQWEDSPYCTQNNYLMSDSPRNNSYAGQSTYQANLGGNRAGALRAAAQGLRGVVQALGGTRPRSRHNPQLDCHQQSGCSQEQNPSNLEAGPYHSQVRVLHSNDVSHPTHHMDDEAVLYTRPSTSTYYENYPLRNEIPSSCNARRSMERDQSTFRMEGGGRQAAGSSSLSDKPQKLSHPTPLAMFFESLRAKHAASAIPTTKQSLVNDCSDSMQSSSSDDEADADDSLDWRHRHRQLRSASQDTMVIPPTYTGLLEEQVLGEYLPSPRCKRRT</sequence>
<dbReference type="Proteomes" id="UP000002282">
    <property type="component" value="Chromosome X"/>
</dbReference>
<feature type="region of interest" description="Disordered" evidence="1">
    <location>
        <begin position="375"/>
        <end position="406"/>
    </location>
</feature>
<organism evidence="2 3">
    <name type="scientific">Drosophila yakuba</name>
    <name type="common">Fruit fly</name>
    <dbReference type="NCBI Taxonomy" id="7245"/>
    <lineage>
        <taxon>Eukaryota</taxon>
        <taxon>Metazoa</taxon>
        <taxon>Ecdysozoa</taxon>
        <taxon>Arthropoda</taxon>
        <taxon>Hexapoda</taxon>
        <taxon>Insecta</taxon>
        <taxon>Pterygota</taxon>
        <taxon>Neoptera</taxon>
        <taxon>Endopterygota</taxon>
        <taxon>Diptera</taxon>
        <taxon>Brachycera</taxon>
        <taxon>Muscomorpha</taxon>
        <taxon>Ephydroidea</taxon>
        <taxon>Drosophilidae</taxon>
        <taxon>Drosophila</taxon>
        <taxon>Sophophora</taxon>
    </lineage>
</organism>
<feature type="region of interest" description="Disordered" evidence="1">
    <location>
        <begin position="1322"/>
        <end position="1353"/>
    </location>
</feature>
<evidence type="ECO:0000313" key="3">
    <source>
        <dbReference type="Proteomes" id="UP000002282"/>
    </source>
</evidence>
<proteinExistence type="predicted"/>
<feature type="compositionally biased region" description="Low complexity" evidence="1">
    <location>
        <begin position="916"/>
        <end position="939"/>
    </location>
</feature>
<dbReference type="HOGENOM" id="CLU_253671_0_0_1"/>
<feature type="region of interest" description="Disordered" evidence="1">
    <location>
        <begin position="808"/>
        <end position="855"/>
    </location>
</feature>
<evidence type="ECO:0000256" key="1">
    <source>
        <dbReference type="SAM" id="MobiDB-lite"/>
    </source>
</evidence>
<feature type="compositionally biased region" description="Low complexity" evidence="1">
    <location>
        <begin position="958"/>
        <end position="968"/>
    </location>
</feature>
<feature type="compositionally biased region" description="Polar residues" evidence="1">
    <location>
        <begin position="1336"/>
        <end position="1350"/>
    </location>
</feature>
<protein>
    <submittedName>
        <fullName evidence="2">Uncharacterized protein</fullName>
    </submittedName>
</protein>
<feature type="region of interest" description="Disordered" evidence="1">
    <location>
        <begin position="883"/>
        <end position="1024"/>
    </location>
</feature>
<feature type="compositionally biased region" description="Basic and acidic residues" evidence="1">
    <location>
        <begin position="1004"/>
        <end position="1014"/>
    </location>
</feature>
<dbReference type="KEGG" id="dya:Dyak_GE15396"/>
<feature type="compositionally biased region" description="Acidic residues" evidence="1">
    <location>
        <begin position="1481"/>
        <end position="1490"/>
    </location>
</feature>
<reference evidence="2 3" key="1">
    <citation type="journal article" date="2007" name="Nature">
        <title>Evolution of genes and genomes on the Drosophila phylogeny.</title>
        <authorList>
            <consortium name="Drosophila 12 Genomes Consortium"/>
            <person name="Clark A.G."/>
            <person name="Eisen M.B."/>
            <person name="Smith D.R."/>
            <person name="Bergman C.M."/>
            <person name="Oliver B."/>
            <person name="Markow T.A."/>
            <person name="Kaufman T.C."/>
            <person name="Kellis M."/>
            <person name="Gelbart W."/>
            <person name="Iyer V.N."/>
            <person name="Pollard D.A."/>
            <person name="Sackton T.B."/>
            <person name="Larracuente A.M."/>
            <person name="Singh N.D."/>
            <person name="Abad J.P."/>
            <person name="Abt D.N."/>
            <person name="Adryan B."/>
            <person name="Aguade M."/>
            <person name="Akashi H."/>
            <person name="Anderson W.W."/>
            <person name="Aquadro C.F."/>
            <person name="Ardell D.H."/>
            <person name="Arguello R."/>
            <person name="Artieri C.G."/>
            <person name="Barbash D.A."/>
            <person name="Barker D."/>
            <person name="Barsanti P."/>
            <person name="Batterham P."/>
            <person name="Batzoglou S."/>
            <person name="Begun D."/>
            <person name="Bhutkar A."/>
            <person name="Blanco E."/>
            <person name="Bosak S.A."/>
            <person name="Bradley R.K."/>
            <person name="Brand A.D."/>
            <person name="Brent M.R."/>
            <person name="Brooks A.N."/>
            <person name="Brown R.H."/>
            <person name="Butlin R.K."/>
            <person name="Caggese C."/>
            <person name="Calvi B.R."/>
            <person name="Bernardo de Carvalho A."/>
            <person name="Caspi A."/>
            <person name="Castrezana S."/>
            <person name="Celniker S.E."/>
            <person name="Chang J.L."/>
            <person name="Chapple C."/>
            <person name="Chatterji S."/>
            <person name="Chinwalla A."/>
            <person name="Civetta A."/>
            <person name="Clifton S.W."/>
            <person name="Comeron J.M."/>
            <person name="Costello J.C."/>
            <person name="Coyne J.A."/>
            <person name="Daub J."/>
            <person name="David R.G."/>
            <person name="Delcher A.L."/>
            <person name="Delehaunty K."/>
            <person name="Do C.B."/>
            <person name="Ebling H."/>
            <person name="Edwards K."/>
            <person name="Eickbush T."/>
            <person name="Evans J.D."/>
            <person name="Filipski A."/>
            <person name="Findeiss S."/>
            <person name="Freyhult E."/>
            <person name="Fulton L."/>
            <person name="Fulton R."/>
            <person name="Garcia A.C."/>
            <person name="Gardiner A."/>
            <person name="Garfield D.A."/>
            <person name="Garvin B.E."/>
            <person name="Gibson G."/>
            <person name="Gilbert D."/>
            <person name="Gnerre S."/>
            <person name="Godfrey J."/>
            <person name="Good R."/>
            <person name="Gotea V."/>
            <person name="Gravely B."/>
            <person name="Greenberg A.J."/>
            <person name="Griffiths-Jones S."/>
            <person name="Gross S."/>
            <person name="Guigo R."/>
            <person name="Gustafson E.A."/>
            <person name="Haerty W."/>
            <person name="Hahn M.W."/>
            <person name="Halligan D.L."/>
            <person name="Halpern A.L."/>
            <person name="Halter G.M."/>
            <person name="Han M.V."/>
            <person name="Heger A."/>
            <person name="Hillier L."/>
            <person name="Hinrichs A.S."/>
            <person name="Holmes I."/>
            <person name="Hoskins R.A."/>
            <person name="Hubisz M.J."/>
            <person name="Hultmark D."/>
            <person name="Huntley M.A."/>
            <person name="Jaffe D.B."/>
            <person name="Jagadeeshan S."/>
            <person name="Jeck W.R."/>
            <person name="Johnson J."/>
            <person name="Jones C.D."/>
            <person name="Jordan W.C."/>
            <person name="Karpen G.H."/>
            <person name="Kataoka E."/>
            <person name="Keightley P.D."/>
            <person name="Kheradpour P."/>
            <person name="Kirkness E.F."/>
            <person name="Koerich L.B."/>
            <person name="Kristiansen K."/>
            <person name="Kudrna D."/>
            <person name="Kulathinal R.J."/>
            <person name="Kumar S."/>
            <person name="Kwok R."/>
            <person name="Lander E."/>
            <person name="Langley C.H."/>
            <person name="Lapoint R."/>
            <person name="Lazzaro B.P."/>
            <person name="Lee S.J."/>
            <person name="Levesque L."/>
            <person name="Li R."/>
            <person name="Lin C.F."/>
            <person name="Lin M.F."/>
            <person name="Lindblad-Toh K."/>
            <person name="Llopart A."/>
            <person name="Long M."/>
            <person name="Low L."/>
            <person name="Lozovsky E."/>
            <person name="Lu J."/>
            <person name="Luo M."/>
            <person name="Machado C.A."/>
            <person name="Makalowski W."/>
            <person name="Marzo M."/>
            <person name="Matsuda M."/>
            <person name="Matzkin L."/>
            <person name="McAllister B."/>
            <person name="McBride C.S."/>
            <person name="McKernan B."/>
            <person name="McKernan K."/>
            <person name="Mendez-Lago M."/>
            <person name="Minx P."/>
            <person name="Mollenhauer M.U."/>
            <person name="Montooth K."/>
            <person name="Mount S.M."/>
            <person name="Mu X."/>
            <person name="Myers E."/>
            <person name="Negre B."/>
            <person name="Newfeld S."/>
            <person name="Nielsen R."/>
            <person name="Noor M.A."/>
            <person name="O'Grady P."/>
            <person name="Pachter L."/>
            <person name="Papaceit M."/>
            <person name="Parisi M.J."/>
            <person name="Parisi M."/>
            <person name="Parts L."/>
            <person name="Pedersen J.S."/>
            <person name="Pesole G."/>
            <person name="Phillippy A.M."/>
            <person name="Ponting C.P."/>
            <person name="Pop M."/>
            <person name="Porcelli D."/>
            <person name="Powell J.R."/>
            <person name="Prohaska S."/>
            <person name="Pruitt K."/>
            <person name="Puig M."/>
            <person name="Quesneville H."/>
            <person name="Ram K.R."/>
            <person name="Rand D."/>
            <person name="Rasmussen M.D."/>
            <person name="Reed L.K."/>
            <person name="Reenan R."/>
            <person name="Reily A."/>
            <person name="Remington K.A."/>
            <person name="Rieger T.T."/>
            <person name="Ritchie M.G."/>
            <person name="Robin C."/>
            <person name="Rogers Y.H."/>
            <person name="Rohde C."/>
            <person name="Rozas J."/>
            <person name="Rubenfield M.J."/>
            <person name="Ruiz A."/>
            <person name="Russo S."/>
            <person name="Salzberg S.L."/>
            <person name="Sanchez-Gracia A."/>
            <person name="Saranga D.J."/>
            <person name="Sato H."/>
            <person name="Schaeffer S.W."/>
            <person name="Schatz M.C."/>
            <person name="Schlenke T."/>
            <person name="Schwartz R."/>
            <person name="Segarra C."/>
            <person name="Singh R.S."/>
            <person name="Sirot L."/>
            <person name="Sirota M."/>
            <person name="Sisneros N.B."/>
            <person name="Smith C.D."/>
            <person name="Smith T.F."/>
            <person name="Spieth J."/>
            <person name="Stage D.E."/>
            <person name="Stark A."/>
            <person name="Stephan W."/>
            <person name="Strausberg R.L."/>
            <person name="Strempel S."/>
            <person name="Sturgill D."/>
            <person name="Sutton G."/>
            <person name="Sutton G.G."/>
            <person name="Tao W."/>
            <person name="Teichmann S."/>
            <person name="Tobari Y.N."/>
            <person name="Tomimura Y."/>
            <person name="Tsolas J.M."/>
            <person name="Valente V.L."/>
            <person name="Venter E."/>
            <person name="Venter J.C."/>
            <person name="Vicario S."/>
            <person name="Vieira F.G."/>
            <person name="Vilella A.J."/>
            <person name="Villasante A."/>
            <person name="Walenz B."/>
            <person name="Wang J."/>
            <person name="Wasserman M."/>
            <person name="Watts T."/>
            <person name="Wilson D."/>
            <person name="Wilson R.K."/>
            <person name="Wing R.A."/>
            <person name="Wolfner M.F."/>
            <person name="Wong A."/>
            <person name="Wong G.K."/>
            <person name="Wu C.I."/>
            <person name="Wu G."/>
            <person name="Yamamoto D."/>
            <person name="Yang H.P."/>
            <person name="Yang S.P."/>
            <person name="Yorke J.A."/>
            <person name="Yoshida K."/>
            <person name="Zdobnov E."/>
            <person name="Zhang P."/>
            <person name="Zhang Y."/>
            <person name="Zimin A.V."/>
            <person name="Baldwin J."/>
            <person name="Abdouelleil A."/>
            <person name="Abdulkadir J."/>
            <person name="Abebe A."/>
            <person name="Abera B."/>
            <person name="Abreu J."/>
            <person name="Acer S.C."/>
            <person name="Aftuck L."/>
            <person name="Alexander A."/>
            <person name="An P."/>
            <person name="Anderson E."/>
            <person name="Anderson S."/>
            <person name="Arachi H."/>
            <person name="Azer M."/>
            <person name="Bachantsang P."/>
            <person name="Barry A."/>
            <person name="Bayul T."/>
            <person name="Berlin A."/>
            <person name="Bessette D."/>
            <person name="Bloom T."/>
            <person name="Blye J."/>
            <person name="Boguslavskiy L."/>
            <person name="Bonnet C."/>
            <person name="Boukhgalter B."/>
            <person name="Bourzgui I."/>
            <person name="Brown A."/>
            <person name="Cahill P."/>
            <person name="Channer S."/>
            <person name="Cheshatsang Y."/>
            <person name="Chuda L."/>
            <person name="Citroen M."/>
            <person name="Collymore A."/>
            <person name="Cooke P."/>
            <person name="Costello M."/>
            <person name="D'Aco K."/>
            <person name="Daza R."/>
            <person name="De Haan G."/>
            <person name="DeGray S."/>
            <person name="DeMaso C."/>
            <person name="Dhargay N."/>
            <person name="Dooley K."/>
            <person name="Dooley E."/>
            <person name="Doricent M."/>
            <person name="Dorje P."/>
            <person name="Dorjee K."/>
            <person name="Dupes A."/>
            <person name="Elong R."/>
            <person name="Falk J."/>
            <person name="Farina A."/>
            <person name="Faro S."/>
            <person name="Ferguson D."/>
            <person name="Fisher S."/>
            <person name="Foley C.D."/>
            <person name="Franke A."/>
            <person name="Friedrich D."/>
            <person name="Gadbois L."/>
            <person name="Gearin G."/>
            <person name="Gearin C.R."/>
            <person name="Giannoukos G."/>
            <person name="Goode T."/>
            <person name="Graham J."/>
            <person name="Grandbois E."/>
            <person name="Grewal S."/>
            <person name="Gyaltsen K."/>
            <person name="Hafez N."/>
            <person name="Hagos B."/>
            <person name="Hall J."/>
            <person name="Henson C."/>
            <person name="Hollinger A."/>
            <person name="Honan T."/>
            <person name="Huard M.D."/>
            <person name="Hughes L."/>
            <person name="Hurhula B."/>
            <person name="Husby M.E."/>
            <person name="Kamat A."/>
            <person name="Kanga B."/>
            <person name="Kashin S."/>
            <person name="Khazanovich D."/>
            <person name="Kisner P."/>
            <person name="Lance K."/>
            <person name="Lara M."/>
            <person name="Lee W."/>
            <person name="Lennon N."/>
            <person name="Letendre F."/>
            <person name="LeVine R."/>
            <person name="Lipovsky A."/>
            <person name="Liu X."/>
            <person name="Liu J."/>
            <person name="Liu S."/>
            <person name="Lokyitsang T."/>
            <person name="Lokyitsang Y."/>
            <person name="Lubonja R."/>
            <person name="Lui A."/>
            <person name="MacDonald P."/>
            <person name="Magnisalis V."/>
            <person name="Maru K."/>
            <person name="Matthews C."/>
            <person name="McCusker W."/>
            <person name="McDonough S."/>
            <person name="Mehta T."/>
            <person name="Meldrim J."/>
            <person name="Meneus L."/>
            <person name="Mihai O."/>
            <person name="Mihalev A."/>
            <person name="Mihova T."/>
            <person name="Mittelman R."/>
            <person name="Mlenga V."/>
            <person name="Montmayeur A."/>
            <person name="Mulrain L."/>
            <person name="Navidi A."/>
            <person name="Naylor J."/>
            <person name="Negash T."/>
            <person name="Nguyen T."/>
            <person name="Nguyen N."/>
            <person name="Nicol R."/>
            <person name="Norbu C."/>
            <person name="Norbu N."/>
            <person name="Novod N."/>
            <person name="O'Neill B."/>
            <person name="Osman S."/>
            <person name="Markiewicz E."/>
            <person name="Oyono O.L."/>
            <person name="Patti C."/>
            <person name="Phunkhang P."/>
            <person name="Pierre F."/>
            <person name="Priest M."/>
            <person name="Raghuraman S."/>
            <person name="Rege F."/>
            <person name="Reyes R."/>
            <person name="Rise C."/>
            <person name="Rogov P."/>
            <person name="Ross K."/>
            <person name="Ryan E."/>
            <person name="Settipalli S."/>
            <person name="Shea T."/>
            <person name="Sherpa N."/>
            <person name="Shi L."/>
            <person name="Shih D."/>
            <person name="Sparrow T."/>
            <person name="Spaulding J."/>
            <person name="Stalker J."/>
            <person name="Stange-Thomann N."/>
            <person name="Stavropoulos S."/>
            <person name="Stone C."/>
            <person name="Strader C."/>
            <person name="Tesfaye S."/>
            <person name="Thomson T."/>
            <person name="Thoulutsang Y."/>
            <person name="Thoulutsang D."/>
            <person name="Topham K."/>
            <person name="Topping I."/>
            <person name="Tsamla T."/>
            <person name="Vassiliev H."/>
            <person name="Vo A."/>
            <person name="Wangchuk T."/>
            <person name="Wangdi T."/>
            <person name="Weiand M."/>
            <person name="Wilkinson J."/>
            <person name="Wilson A."/>
            <person name="Yadav S."/>
            <person name="Young G."/>
            <person name="Yu Q."/>
            <person name="Zembek L."/>
            <person name="Zhong D."/>
            <person name="Zimmer A."/>
            <person name="Zwirko Z."/>
            <person name="Jaffe D.B."/>
            <person name="Alvarez P."/>
            <person name="Brockman W."/>
            <person name="Butler J."/>
            <person name="Chin C."/>
            <person name="Gnerre S."/>
            <person name="Grabherr M."/>
            <person name="Kleber M."/>
            <person name="Mauceli E."/>
            <person name="MacCallum I."/>
        </authorList>
    </citation>
    <scope>NUCLEOTIDE SEQUENCE [LARGE SCALE GENOMIC DNA]</scope>
    <source>
        <strain evidence="3">Tai18E2 / Tucson 14021-0261.01</strain>
    </source>
</reference>
<feature type="compositionally biased region" description="Pro residues" evidence="1">
    <location>
        <begin position="1202"/>
        <end position="1219"/>
    </location>
</feature>
<feature type="compositionally biased region" description="Basic and acidic residues" evidence="1">
    <location>
        <begin position="385"/>
        <end position="406"/>
    </location>
</feature>
<dbReference type="OrthoDB" id="7872923at2759"/>
<feature type="region of interest" description="Disordered" evidence="1">
    <location>
        <begin position="546"/>
        <end position="593"/>
    </location>
</feature>
<feature type="compositionally biased region" description="Low complexity" evidence="1">
    <location>
        <begin position="548"/>
        <end position="587"/>
    </location>
</feature>
<feature type="compositionally biased region" description="Basic and acidic residues" evidence="1">
    <location>
        <begin position="446"/>
        <end position="484"/>
    </location>
</feature>
<feature type="region of interest" description="Disordered" evidence="1">
    <location>
        <begin position="1405"/>
        <end position="1441"/>
    </location>
</feature>
<feature type="region of interest" description="Disordered" evidence="1">
    <location>
        <begin position="1469"/>
        <end position="1490"/>
    </location>
</feature>
<accession>B4PXI5</accession>
<feature type="region of interest" description="Disordered" evidence="1">
    <location>
        <begin position="1199"/>
        <end position="1221"/>
    </location>
</feature>
<dbReference type="EMBL" id="CM000162">
    <property type="protein sequence ID" value="EDX02936.2"/>
    <property type="molecule type" value="Genomic_DNA"/>
</dbReference>